<gene>
    <name evidence="5" type="ORF">DI569_07525</name>
</gene>
<feature type="transmembrane region" description="Helical" evidence="3">
    <location>
        <begin position="6"/>
        <end position="24"/>
    </location>
</feature>
<dbReference type="PROSITE" id="PS50887">
    <property type="entry name" value="GGDEF"/>
    <property type="match status" value="1"/>
</dbReference>
<name>A0A2W5L2W4_SPHMC</name>
<dbReference type="PANTHER" id="PTHR45138:SF9">
    <property type="entry name" value="DIGUANYLATE CYCLASE DGCM-RELATED"/>
    <property type="match status" value="1"/>
</dbReference>
<evidence type="ECO:0000256" key="3">
    <source>
        <dbReference type="SAM" id="Phobius"/>
    </source>
</evidence>
<dbReference type="FunFam" id="3.30.70.270:FF:000001">
    <property type="entry name" value="Diguanylate cyclase domain protein"/>
    <property type="match status" value="1"/>
</dbReference>
<evidence type="ECO:0000256" key="1">
    <source>
        <dbReference type="ARBA" id="ARBA00012528"/>
    </source>
</evidence>
<dbReference type="SMART" id="SM00267">
    <property type="entry name" value="GGDEF"/>
    <property type="match status" value="1"/>
</dbReference>
<protein>
    <recommendedName>
        <fullName evidence="1">diguanylate cyclase</fullName>
        <ecNumber evidence="1">2.7.7.65</ecNumber>
    </recommendedName>
</protein>
<evidence type="ECO:0000313" key="5">
    <source>
        <dbReference type="EMBL" id="PZQ22684.1"/>
    </source>
</evidence>
<evidence type="ECO:0000259" key="4">
    <source>
        <dbReference type="PROSITE" id="PS50887"/>
    </source>
</evidence>
<evidence type="ECO:0000313" key="6">
    <source>
        <dbReference type="Proteomes" id="UP000248597"/>
    </source>
</evidence>
<accession>A0A2W5L2W4</accession>
<dbReference type="GO" id="GO:0052621">
    <property type="term" value="F:diguanylate cyclase activity"/>
    <property type="evidence" value="ECO:0007669"/>
    <property type="project" value="UniProtKB-EC"/>
</dbReference>
<feature type="transmembrane region" description="Helical" evidence="3">
    <location>
        <begin position="61"/>
        <end position="83"/>
    </location>
</feature>
<dbReference type="Gene3D" id="3.30.70.270">
    <property type="match status" value="1"/>
</dbReference>
<organism evidence="5 6">
    <name type="scientific">Sphingopyxis macrogoltabida</name>
    <name type="common">Sphingomonas macrogoltabidus</name>
    <dbReference type="NCBI Taxonomy" id="33050"/>
    <lineage>
        <taxon>Bacteria</taxon>
        <taxon>Pseudomonadati</taxon>
        <taxon>Pseudomonadota</taxon>
        <taxon>Alphaproteobacteria</taxon>
        <taxon>Sphingomonadales</taxon>
        <taxon>Sphingomonadaceae</taxon>
        <taxon>Sphingopyxis</taxon>
    </lineage>
</organism>
<keyword evidence="3" id="KW-1133">Transmembrane helix</keyword>
<feature type="transmembrane region" description="Helical" evidence="3">
    <location>
        <begin position="120"/>
        <end position="138"/>
    </location>
</feature>
<dbReference type="EMBL" id="QFPJ01000013">
    <property type="protein sequence ID" value="PZQ22684.1"/>
    <property type="molecule type" value="Genomic_DNA"/>
</dbReference>
<keyword evidence="3" id="KW-0812">Transmembrane</keyword>
<dbReference type="InterPro" id="IPR000160">
    <property type="entry name" value="GGDEF_dom"/>
</dbReference>
<reference evidence="5 6" key="1">
    <citation type="submission" date="2017-08" db="EMBL/GenBank/DDBJ databases">
        <title>Infants hospitalized years apart are colonized by the same room-sourced microbial strains.</title>
        <authorList>
            <person name="Brooks B."/>
            <person name="Olm M.R."/>
            <person name="Firek B.A."/>
            <person name="Baker R."/>
            <person name="Thomas B.C."/>
            <person name="Morowitz M.J."/>
            <person name="Banfield J.F."/>
        </authorList>
    </citation>
    <scope>NUCLEOTIDE SEQUENCE [LARGE SCALE GENOMIC DNA]</scope>
    <source>
        <strain evidence="5">S2_005_003_R2_47</strain>
    </source>
</reference>
<feature type="transmembrane region" description="Helical" evidence="3">
    <location>
        <begin position="150"/>
        <end position="168"/>
    </location>
</feature>
<feature type="transmembrane region" description="Helical" evidence="3">
    <location>
        <begin position="188"/>
        <end position="210"/>
    </location>
</feature>
<dbReference type="InterPro" id="IPR029787">
    <property type="entry name" value="Nucleotide_cyclase"/>
</dbReference>
<feature type="domain" description="GGDEF" evidence="4">
    <location>
        <begin position="251"/>
        <end position="383"/>
    </location>
</feature>
<feature type="transmembrane region" description="Helical" evidence="3">
    <location>
        <begin position="36"/>
        <end position="55"/>
    </location>
</feature>
<keyword evidence="3" id="KW-0472">Membrane</keyword>
<comment type="caution">
    <text evidence="5">The sequence shown here is derived from an EMBL/GenBank/DDBJ whole genome shotgun (WGS) entry which is preliminary data.</text>
</comment>
<comment type="catalytic activity">
    <reaction evidence="2">
        <text>2 GTP = 3',3'-c-di-GMP + 2 diphosphate</text>
        <dbReference type="Rhea" id="RHEA:24898"/>
        <dbReference type="ChEBI" id="CHEBI:33019"/>
        <dbReference type="ChEBI" id="CHEBI:37565"/>
        <dbReference type="ChEBI" id="CHEBI:58805"/>
        <dbReference type="EC" id="2.7.7.65"/>
    </reaction>
</comment>
<dbReference type="CDD" id="cd01949">
    <property type="entry name" value="GGDEF"/>
    <property type="match status" value="1"/>
</dbReference>
<dbReference type="GO" id="GO:0043709">
    <property type="term" value="P:cell adhesion involved in single-species biofilm formation"/>
    <property type="evidence" value="ECO:0007669"/>
    <property type="project" value="TreeGrafter"/>
</dbReference>
<evidence type="ECO:0000256" key="2">
    <source>
        <dbReference type="ARBA" id="ARBA00034247"/>
    </source>
</evidence>
<sequence length="392" mass="41791">MTAAFVLGINLFIAGIFAVAFGVVAATSRSERGAKWIACGYASGICNILLEYAMPWQADPVPVGVAIFLTYLAAMTLCVIGVVRHYRIDPPWQAIVATWAVAILLIPFIFTLPYGTPLRVALYHLPYVAIQLAILFPLLRQGPRQKLDMLLVGVLTISACIHLSRPLISLLSGTARTAQGYITSDYAAISQSLAAGVLMAQALVMLLIMMRDIADEMQMRSETDSLSGALNRRGLEARAEPLIAEALRADTPLTLVAADLDFFKQTNDGFGHAAGDAVIARFARMLRDMAPPGALVCRLGGEEFAVLLPAADLAVGRRYAEAVRLAYSAAPLLDLGIADSLSASFGAAQLASNDTLFDLLRRADTALYRAKAGGRNQVCVALNPLQPATATG</sequence>
<dbReference type="Pfam" id="PF00990">
    <property type="entry name" value="GGDEF"/>
    <property type="match status" value="1"/>
</dbReference>
<dbReference type="NCBIfam" id="TIGR00254">
    <property type="entry name" value="GGDEF"/>
    <property type="match status" value="1"/>
</dbReference>
<dbReference type="PANTHER" id="PTHR45138">
    <property type="entry name" value="REGULATORY COMPONENTS OF SENSORY TRANSDUCTION SYSTEM"/>
    <property type="match status" value="1"/>
</dbReference>
<dbReference type="GO" id="GO:1902201">
    <property type="term" value="P:negative regulation of bacterial-type flagellum-dependent cell motility"/>
    <property type="evidence" value="ECO:0007669"/>
    <property type="project" value="TreeGrafter"/>
</dbReference>
<dbReference type="InterPro" id="IPR050469">
    <property type="entry name" value="Diguanylate_Cyclase"/>
</dbReference>
<dbReference type="AlphaFoldDB" id="A0A2W5L2W4"/>
<dbReference type="Proteomes" id="UP000248597">
    <property type="component" value="Unassembled WGS sequence"/>
</dbReference>
<dbReference type="GO" id="GO:0005886">
    <property type="term" value="C:plasma membrane"/>
    <property type="evidence" value="ECO:0007669"/>
    <property type="project" value="TreeGrafter"/>
</dbReference>
<dbReference type="EC" id="2.7.7.65" evidence="1"/>
<dbReference type="SUPFAM" id="SSF55073">
    <property type="entry name" value="Nucleotide cyclase"/>
    <property type="match status" value="1"/>
</dbReference>
<feature type="transmembrane region" description="Helical" evidence="3">
    <location>
        <begin position="95"/>
        <end position="114"/>
    </location>
</feature>
<dbReference type="InterPro" id="IPR043128">
    <property type="entry name" value="Rev_trsase/Diguanyl_cyclase"/>
</dbReference>
<proteinExistence type="predicted"/>